<dbReference type="Pfam" id="PF07992">
    <property type="entry name" value="Pyr_redox_2"/>
    <property type="match status" value="1"/>
</dbReference>
<dbReference type="Gene3D" id="3.30.9.10">
    <property type="entry name" value="D-Amino Acid Oxidase, subunit A, domain 2"/>
    <property type="match status" value="1"/>
</dbReference>
<feature type="domain" description="FAD/NAD(P)-binding" evidence="3">
    <location>
        <begin position="605"/>
        <end position="902"/>
    </location>
</feature>
<protein>
    <submittedName>
        <fullName evidence="4">FAD-dependent oxidoreductase</fullName>
    </submittedName>
</protein>
<dbReference type="InterPro" id="IPR023753">
    <property type="entry name" value="FAD/NAD-binding_dom"/>
</dbReference>
<dbReference type="RefSeq" id="WP_114615589.1">
    <property type="nucleotide sequence ID" value="NZ_PPTO01000008.1"/>
</dbReference>
<dbReference type="PANTHER" id="PTHR42720">
    <property type="entry name" value="GLYCEROL-3-PHOSPHATE DEHYDROGENASE"/>
    <property type="match status" value="1"/>
</dbReference>
<evidence type="ECO:0000259" key="3">
    <source>
        <dbReference type="Pfam" id="PF07992"/>
    </source>
</evidence>
<comment type="caution">
    <text evidence="4">The sequence shown here is derived from an EMBL/GenBank/DDBJ whole genome shotgun (WGS) entry which is preliminary data.</text>
</comment>
<dbReference type="CDD" id="cd19946">
    <property type="entry name" value="GlpA-like_Fer2_BFD-like"/>
    <property type="match status" value="1"/>
</dbReference>
<organism evidence="4 5">
    <name type="scientific">Slackia isoflavoniconvertens</name>
    <dbReference type="NCBI Taxonomy" id="572010"/>
    <lineage>
        <taxon>Bacteria</taxon>
        <taxon>Bacillati</taxon>
        <taxon>Actinomycetota</taxon>
        <taxon>Coriobacteriia</taxon>
        <taxon>Eggerthellales</taxon>
        <taxon>Eggerthellaceae</taxon>
        <taxon>Slackia</taxon>
    </lineage>
</organism>
<dbReference type="PANTHER" id="PTHR42720:SF1">
    <property type="entry name" value="GLYCEROL 3-PHOSPHATE OXIDASE"/>
    <property type="match status" value="1"/>
</dbReference>
<gene>
    <name evidence="4" type="ORF">C1881_05785</name>
</gene>
<dbReference type="Pfam" id="PF01266">
    <property type="entry name" value="DAO"/>
    <property type="match status" value="1"/>
</dbReference>
<dbReference type="Gene3D" id="3.50.50.60">
    <property type="entry name" value="FAD/NAD(P)-binding domain"/>
    <property type="match status" value="3"/>
</dbReference>
<reference evidence="4 5" key="1">
    <citation type="journal article" date="2018" name="Elife">
        <title>Discovery and characterization of a prevalent human gut bacterial enzyme sufficient for the inactivation of a family of plant toxins.</title>
        <authorList>
            <person name="Koppel N."/>
            <person name="Bisanz J.E."/>
            <person name="Pandelia M.E."/>
            <person name="Turnbaugh P.J."/>
            <person name="Balskus E.P."/>
        </authorList>
    </citation>
    <scope>NUCLEOTIDE SEQUENCE [LARGE SCALE GENOMIC DNA]</scope>
    <source>
        <strain evidence="4 5">OB21 GAM31</strain>
    </source>
</reference>
<sequence>MREVDVAIVGAGVAGCCVARECARFALKVAVFEAGLDVADGATRANSGIVHAGYDPKPGTRKARYNVEGAKLYPQWASELGFPYINNGSMVLAFTEDELEAIRGLRERGEHNGVEGLRVIDARELRELEPNVSPEALGALFVPTGAICDPYQVAFRAAENAARNGVEFNFSSKVVGIEPAQAPTADSAQSVAEDTTRPVAVDPVQGEGYILHIEGARGDVAEAVHARVVVNAAGVHADEIHDMVAPHAFSITPRRGEYNLMDTDMGGLFAHTMFQAPTKAGKGVLVSPTVHGNMLVGPNAVPQGDKDATSTTAEGLAAITAAAKKTYPALNMRARITTFAGVRATGDTGDFEIGEVSSAPGFFDIACFESPGLTSAPAVAVDVAARIAEKLNAAENHQFNPILTLPVLFKNMNEEERRAAISANPDAGHMLCRCNEVTEADVASALHTKLPVLCLDALKWRTGATMGRCHGGFCMPELAKVVAREAGIAPSELPKRFAGSRIVAEAPENYVELVRNESNRAVGGVADAAAKHGGESESSEEGPSLNVQSNQGKADGFKVEEPAPAVPDADGFKAGALSASFEAGVETGALQTLEASIAARSSLEYDVAVIGGGAAGIAAAASAARKGASVVLVDRESHQGGILKQCIHNGFGLHRFGEELTGPEYASRELATLEGLNVHVVRDASVLRVKNGGEGARDISVEIVSPQGEQTISAGAAVLATGSRERGAGALGTPGTRPAGVFSAGSAQNFMNLQGCAPGSNVVILGSGDIGLIMARRLTFAGARVAGVFEINPTPSGLRRNIVQCLDDFGIPLHTSTTVVGIEGTSKLEAVIVSKVDGHYAPIPGTERRIPCDTLLLSVGLIPENALATDAGVALDPMTGGAIVDDNFETSAAGLFACGNALHIHDLVDFVSDEGDHAGASAAWRALRRSVTPHATPPAATSREGSAPTRAGAGVRYIVPQYVHPQTSRVTLRFRTSASFENASIVIEKRLANGEVELVKRRRVLVAVPAEMQSVALAGDAFAGAKEIMVRIEPKEAEKANGEAKSGGFDGAENAPKVGGAAKANGAAEFGVATKIAPVSAQGEEASHE</sequence>
<dbReference type="PRINTS" id="PR00411">
    <property type="entry name" value="PNDRDTASEI"/>
</dbReference>
<dbReference type="SUPFAM" id="SSF51905">
    <property type="entry name" value="FAD/NAD(P)-binding domain"/>
    <property type="match status" value="2"/>
</dbReference>
<dbReference type="Gene3D" id="1.10.10.1100">
    <property type="entry name" value="BFD-like [2Fe-2S]-binding domain"/>
    <property type="match status" value="1"/>
</dbReference>
<feature type="domain" description="FAD dependent oxidoreductase" evidence="2">
    <location>
        <begin position="5"/>
        <end position="385"/>
    </location>
</feature>
<dbReference type="InterPro" id="IPR036188">
    <property type="entry name" value="FAD/NAD-bd_sf"/>
</dbReference>
<evidence type="ECO:0000256" key="1">
    <source>
        <dbReference type="SAM" id="MobiDB-lite"/>
    </source>
</evidence>
<evidence type="ECO:0000313" key="5">
    <source>
        <dbReference type="Proteomes" id="UP000253975"/>
    </source>
</evidence>
<evidence type="ECO:0000313" key="4">
    <source>
        <dbReference type="EMBL" id="RDB58408.1"/>
    </source>
</evidence>
<dbReference type="EMBL" id="PPTO01000008">
    <property type="protein sequence ID" value="RDB58408.1"/>
    <property type="molecule type" value="Genomic_DNA"/>
</dbReference>
<dbReference type="Proteomes" id="UP000253975">
    <property type="component" value="Unassembled WGS sequence"/>
</dbReference>
<feature type="region of interest" description="Disordered" evidence="1">
    <location>
        <begin position="1036"/>
        <end position="1058"/>
    </location>
</feature>
<dbReference type="PRINTS" id="PR00368">
    <property type="entry name" value="FADPNR"/>
</dbReference>
<evidence type="ECO:0000259" key="2">
    <source>
        <dbReference type="Pfam" id="PF01266"/>
    </source>
</evidence>
<proteinExistence type="predicted"/>
<dbReference type="AlphaFoldDB" id="A0A369LK49"/>
<dbReference type="InterPro" id="IPR006076">
    <property type="entry name" value="FAD-dep_OxRdtase"/>
</dbReference>
<dbReference type="InterPro" id="IPR052745">
    <property type="entry name" value="G3P_Oxidase/Oxidoreductase"/>
</dbReference>
<name>A0A369LK49_9ACTN</name>
<accession>A0A369LK49</accession>
<dbReference type="InterPro" id="IPR041854">
    <property type="entry name" value="BFD-like_2Fe2S-bd_dom_sf"/>
</dbReference>
<dbReference type="PROSITE" id="PS51257">
    <property type="entry name" value="PROKAR_LIPOPROTEIN"/>
    <property type="match status" value="1"/>
</dbReference>
<dbReference type="GO" id="GO:0016491">
    <property type="term" value="F:oxidoreductase activity"/>
    <property type="evidence" value="ECO:0007669"/>
    <property type="project" value="InterPro"/>
</dbReference>
<feature type="region of interest" description="Disordered" evidence="1">
    <location>
        <begin position="526"/>
        <end position="565"/>
    </location>
</feature>